<dbReference type="Proteomes" id="UP000005204">
    <property type="component" value="Unassembled WGS sequence"/>
</dbReference>
<reference evidence="4" key="2">
    <citation type="submission" date="2022-06" db="UniProtKB">
        <authorList>
            <consortium name="EnsemblMetazoa"/>
        </authorList>
    </citation>
    <scope>IDENTIFICATION</scope>
    <source>
        <strain evidence="4">p50T (Dazao)</strain>
    </source>
</reference>
<reference evidence="5" key="1">
    <citation type="journal article" date="2008" name="Insect Biochem. Mol. Biol.">
        <title>The genome of a lepidopteran model insect, the silkworm Bombyx mori.</title>
        <authorList>
            <consortium name="International Silkworm Genome Consortium"/>
        </authorList>
    </citation>
    <scope>NUCLEOTIDE SEQUENCE [LARGE SCALE GENOMIC DNA]</scope>
    <source>
        <strain evidence="5">p50T</strain>
    </source>
</reference>
<comment type="similarity">
    <text evidence="1 3">Belongs to the short-chain dehydrogenases/reductases (SDR) family.</text>
</comment>
<organism evidence="4 5">
    <name type="scientific">Bombyx mori</name>
    <name type="common">Silk moth</name>
    <dbReference type="NCBI Taxonomy" id="7091"/>
    <lineage>
        <taxon>Eukaryota</taxon>
        <taxon>Metazoa</taxon>
        <taxon>Ecdysozoa</taxon>
        <taxon>Arthropoda</taxon>
        <taxon>Hexapoda</taxon>
        <taxon>Insecta</taxon>
        <taxon>Pterygota</taxon>
        <taxon>Neoptera</taxon>
        <taxon>Endopterygota</taxon>
        <taxon>Lepidoptera</taxon>
        <taxon>Glossata</taxon>
        <taxon>Ditrysia</taxon>
        <taxon>Bombycoidea</taxon>
        <taxon>Bombycidae</taxon>
        <taxon>Bombycinae</taxon>
        <taxon>Bombyx</taxon>
    </lineage>
</organism>
<evidence type="ECO:0000256" key="1">
    <source>
        <dbReference type="ARBA" id="ARBA00006484"/>
    </source>
</evidence>
<protein>
    <recommendedName>
        <fullName evidence="6">Alcohol dehydrogenase</fullName>
    </recommendedName>
</protein>
<dbReference type="OMA" id="WVDICIN"/>
<dbReference type="InterPro" id="IPR036291">
    <property type="entry name" value="NAD(P)-bd_dom_sf"/>
</dbReference>
<dbReference type="PRINTS" id="PR00081">
    <property type="entry name" value="GDHRDH"/>
</dbReference>
<dbReference type="PANTHER" id="PTHR44229:SF8">
    <property type="entry name" value="ALCOHOL DEHYDROGENASE-RELATED"/>
    <property type="match status" value="1"/>
</dbReference>
<dbReference type="KEGG" id="bmor:101735322"/>
<dbReference type="OrthoDB" id="37659at2759"/>
<keyword evidence="2" id="KW-0560">Oxidoreductase</keyword>
<dbReference type="GO" id="GO:0016616">
    <property type="term" value="F:oxidoreductase activity, acting on the CH-OH group of donors, NAD or NADP as acceptor"/>
    <property type="evidence" value="ECO:0007669"/>
    <property type="project" value="TreeGrafter"/>
</dbReference>
<evidence type="ECO:0000256" key="3">
    <source>
        <dbReference type="RuleBase" id="RU000363"/>
    </source>
</evidence>
<dbReference type="EnsemblMetazoa" id="XM_012690580.3">
    <property type="protein sequence ID" value="XP_012546034.1"/>
    <property type="gene ID" value="LOC101735322"/>
</dbReference>
<sequence length="253" mass="28212">MERELKDKIVVITGGACGIGFSIAEKYLQNQVAAVIILDTQQEKGEKSTKILNEKYGNKAIFKKCDVTTDLDLIYCEIINAYKYVDILINNAGISERDNPRLTMNVNALAPIEWTLKFRKHMSKENGGKGGTILNMGSLFGIRSSYFGPVYQASKHALNGFTKAIGHQFNFDNSGVRVIALCPGFTTTSLVKKYLDEDAEKNIPSHILEFVRSMKFQSVDAVSNAAVDIFVKAETGTIWVIENNVLLQHEYEM</sequence>
<accession>A0A8R2C635</accession>
<name>A0A8R2C635_BOMMO</name>
<dbReference type="SMR" id="A0A8R2C635"/>
<dbReference type="GO" id="GO:0005737">
    <property type="term" value="C:cytoplasm"/>
    <property type="evidence" value="ECO:0007669"/>
    <property type="project" value="TreeGrafter"/>
</dbReference>
<dbReference type="PANTHER" id="PTHR44229">
    <property type="entry name" value="15-HYDROXYPROSTAGLANDIN DEHYDROGENASE [NAD(+)]"/>
    <property type="match status" value="1"/>
</dbReference>
<dbReference type="AlphaFoldDB" id="A0A8R2C635"/>
<dbReference type="InterPro" id="IPR002347">
    <property type="entry name" value="SDR_fam"/>
</dbReference>
<evidence type="ECO:0000313" key="5">
    <source>
        <dbReference type="Proteomes" id="UP000005204"/>
    </source>
</evidence>
<evidence type="ECO:0000256" key="2">
    <source>
        <dbReference type="ARBA" id="ARBA00023002"/>
    </source>
</evidence>
<gene>
    <name evidence="4" type="primary">101735322</name>
</gene>
<evidence type="ECO:0008006" key="6">
    <source>
        <dbReference type="Google" id="ProtNLM"/>
    </source>
</evidence>
<dbReference type="Gene3D" id="3.40.50.720">
    <property type="entry name" value="NAD(P)-binding Rossmann-like Domain"/>
    <property type="match status" value="1"/>
</dbReference>
<evidence type="ECO:0000313" key="4">
    <source>
        <dbReference type="EnsemblMetazoa" id="XP_012546034.1"/>
    </source>
</evidence>
<proteinExistence type="inferred from homology"/>
<dbReference type="PRINTS" id="PR00080">
    <property type="entry name" value="SDRFAMILY"/>
</dbReference>
<dbReference type="SUPFAM" id="SSF51735">
    <property type="entry name" value="NAD(P)-binding Rossmann-fold domains"/>
    <property type="match status" value="1"/>
</dbReference>
<keyword evidence="5" id="KW-1185">Reference proteome</keyword>
<dbReference type="Pfam" id="PF00106">
    <property type="entry name" value="adh_short"/>
    <property type="match status" value="1"/>
</dbReference>